<organism evidence="3 4">
    <name type="scientific">Aspergillus wentii DTO 134E9</name>
    <dbReference type="NCBI Taxonomy" id="1073089"/>
    <lineage>
        <taxon>Eukaryota</taxon>
        <taxon>Fungi</taxon>
        <taxon>Dikarya</taxon>
        <taxon>Ascomycota</taxon>
        <taxon>Pezizomycotina</taxon>
        <taxon>Eurotiomycetes</taxon>
        <taxon>Eurotiomycetidae</taxon>
        <taxon>Eurotiales</taxon>
        <taxon>Aspergillaceae</taxon>
        <taxon>Aspergillus</taxon>
        <taxon>Aspergillus subgen. Cremei</taxon>
    </lineage>
</organism>
<keyword evidence="1" id="KW-0808">Transferase</keyword>
<dbReference type="OrthoDB" id="671439at2759"/>
<dbReference type="Gene3D" id="3.30.559.10">
    <property type="entry name" value="Chloramphenicol acetyltransferase-like domain"/>
    <property type="match status" value="2"/>
</dbReference>
<protein>
    <recommendedName>
        <fullName evidence="5">Acyltransferase</fullName>
    </recommendedName>
</protein>
<dbReference type="Pfam" id="PF02458">
    <property type="entry name" value="Transferase"/>
    <property type="match status" value="1"/>
</dbReference>
<dbReference type="GO" id="GO:0016746">
    <property type="term" value="F:acyltransferase activity"/>
    <property type="evidence" value="ECO:0007669"/>
    <property type="project" value="UniProtKB-KW"/>
</dbReference>
<dbReference type="GeneID" id="63754323"/>
<gene>
    <name evidence="3" type="ORF">ASPWEDRAFT_59818</name>
</gene>
<sequence length="474" mass="53794">MPQKETFHLHPSGWENDPAEERFKLGTLDYITYCTYSNYAVFFRMEDEEKNHAIQVLKGGLERTLSQARHLCGSIEKDPAGGYCFSKKRDSTVQFVVQRLDAPGEDHPSFSEIESGHFRTSTLGDLNLWCVSPMTFGVKPEARPENSPVVAAYQANFIRGGLVFIMHHHHYANDMMGWTGLAHQLAENCYAITHQTPFPSWDPACLDVSRLVKGEDIPEESKVDGPPVPERHPDHTKSEYLLFHLPKSKAAELKKLAYPTDGSWISTYDAFSAFLWRTITRLRAPVFNPDLSQPLYWCQAVDMRRRLHNPPMPPRMQHNLVVCAFSWSAPVTPPTAAEVISEWPLPRLASYIRQLTNSVTEEELDKTIAMVAPVRDKSSLCLRMDAYPPLSMLQTDHRDANITEADFGFGVPVAYRHPIACVSENSLLVYPPRKAEGEDEGPEILFAYEKHLKDALIEDPEWTEFFEFRGVDAA</sequence>
<evidence type="ECO:0000313" key="4">
    <source>
        <dbReference type="Proteomes" id="UP000184383"/>
    </source>
</evidence>
<dbReference type="RefSeq" id="XP_040689213.1">
    <property type="nucleotide sequence ID" value="XM_040838475.1"/>
</dbReference>
<keyword evidence="2" id="KW-0012">Acyltransferase</keyword>
<keyword evidence="4" id="KW-1185">Reference proteome</keyword>
<dbReference type="EMBL" id="KV878212">
    <property type="protein sequence ID" value="OJJ35537.1"/>
    <property type="molecule type" value="Genomic_DNA"/>
</dbReference>
<proteinExistence type="predicted"/>
<name>A0A1L9RL11_ASPWE</name>
<evidence type="ECO:0000256" key="2">
    <source>
        <dbReference type="ARBA" id="ARBA00023315"/>
    </source>
</evidence>
<dbReference type="AlphaFoldDB" id="A0A1L9RL11"/>
<evidence type="ECO:0008006" key="5">
    <source>
        <dbReference type="Google" id="ProtNLM"/>
    </source>
</evidence>
<dbReference type="Proteomes" id="UP000184383">
    <property type="component" value="Unassembled WGS sequence"/>
</dbReference>
<dbReference type="STRING" id="1073089.A0A1L9RL11"/>
<dbReference type="VEuPathDB" id="FungiDB:ASPWEDRAFT_59818"/>
<reference evidence="4" key="1">
    <citation type="journal article" date="2017" name="Genome Biol.">
        <title>Comparative genomics reveals high biological diversity and specific adaptations in the industrially and medically important fungal genus Aspergillus.</title>
        <authorList>
            <person name="de Vries R.P."/>
            <person name="Riley R."/>
            <person name="Wiebenga A."/>
            <person name="Aguilar-Osorio G."/>
            <person name="Amillis S."/>
            <person name="Uchima C.A."/>
            <person name="Anderluh G."/>
            <person name="Asadollahi M."/>
            <person name="Askin M."/>
            <person name="Barry K."/>
            <person name="Battaglia E."/>
            <person name="Bayram O."/>
            <person name="Benocci T."/>
            <person name="Braus-Stromeyer S.A."/>
            <person name="Caldana C."/>
            <person name="Canovas D."/>
            <person name="Cerqueira G.C."/>
            <person name="Chen F."/>
            <person name="Chen W."/>
            <person name="Choi C."/>
            <person name="Clum A."/>
            <person name="Dos Santos R.A."/>
            <person name="Damasio A.R."/>
            <person name="Diallinas G."/>
            <person name="Emri T."/>
            <person name="Fekete E."/>
            <person name="Flipphi M."/>
            <person name="Freyberg S."/>
            <person name="Gallo A."/>
            <person name="Gournas C."/>
            <person name="Habgood R."/>
            <person name="Hainaut M."/>
            <person name="Harispe M.L."/>
            <person name="Henrissat B."/>
            <person name="Hilden K.S."/>
            <person name="Hope R."/>
            <person name="Hossain A."/>
            <person name="Karabika E."/>
            <person name="Karaffa L."/>
            <person name="Karanyi Z."/>
            <person name="Krasevec N."/>
            <person name="Kuo A."/>
            <person name="Kusch H."/>
            <person name="LaButti K."/>
            <person name="Lagendijk E.L."/>
            <person name="Lapidus A."/>
            <person name="Levasseur A."/>
            <person name="Lindquist E."/>
            <person name="Lipzen A."/>
            <person name="Logrieco A.F."/>
            <person name="MacCabe A."/>
            <person name="Maekelae M.R."/>
            <person name="Malavazi I."/>
            <person name="Melin P."/>
            <person name="Meyer V."/>
            <person name="Mielnichuk N."/>
            <person name="Miskei M."/>
            <person name="Molnar A.P."/>
            <person name="Mule G."/>
            <person name="Ngan C.Y."/>
            <person name="Orejas M."/>
            <person name="Orosz E."/>
            <person name="Ouedraogo J.P."/>
            <person name="Overkamp K.M."/>
            <person name="Park H.-S."/>
            <person name="Perrone G."/>
            <person name="Piumi F."/>
            <person name="Punt P.J."/>
            <person name="Ram A.F."/>
            <person name="Ramon A."/>
            <person name="Rauscher S."/>
            <person name="Record E."/>
            <person name="Riano-Pachon D.M."/>
            <person name="Robert V."/>
            <person name="Roehrig J."/>
            <person name="Ruller R."/>
            <person name="Salamov A."/>
            <person name="Salih N.S."/>
            <person name="Samson R.A."/>
            <person name="Sandor E."/>
            <person name="Sanguinetti M."/>
            <person name="Schuetze T."/>
            <person name="Sepcic K."/>
            <person name="Shelest E."/>
            <person name="Sherlock G."/>
            <person name="Sophianopoulou V."/>
            <person name="Squina F.M."/>
            <person name="Sun H."/>
            <person name="Susca A."/>
            <person name="Todd R.B."/>
            <person name="Tsang A."/>
            <person name="Unkles S.E."/>
            <person name="van de Wiele N."/>
            <person name="van Rossen-Uffink D."/>
            <person name="Oliveira J.V."/>
            <person name="Vesth T.C."/>
            <person name="Visser J."/>
            <person name="Yu J.-H."/>
            <person name="Zhou M."/>
            <person name="Andersen M.R."/>
            <person name="Archer D.B."/>
            <person name="Baker S.E."/>
            <person name="Benoit I."/>
            <person name="Brakhage A.A."/>
            <person name="Braus G.H."/>
            <person name="Fischer R."/>
            <person name="Frisvad J.C."/>
            <person name="Goldman G.H."/>
            <person name="Houbraken J."/>
            <person name="Oakley B."/>
            <person name="Pocsi I."/>
            <person name="Scazzocchio C."/>
            <person name="Seiboth B."/>
            <person name="vanKuyk P.A."/>
            <person name="Wortman J."/>
            <person name="Dyer P.S."/>
            <person name="Grigoriev I.V."/>
        </authorList>
    </citation>
    <scope>NUCLEOTIDE SEQUENCE [LARGE SCALE GENOMIC DNA]</scope>
    <source>
        <strain evidence="4">DTO 134E9</strain>
    </source>
</reference>
<dbReference type="InterPro" id="IPR023213">
    <property type="entry name" value="CAT-like_dom_sf"/>
</dbReference>
<dbReference type="InterPro" id="IPR051283">
    <property type="entry name" value="Sec_Metabolite_Acyltrans"/>
</dbReference>
<accession>A0A1L9RL11</accession>
<dbReference type="PANTHER" id="PTHR31896:SF13">
    <property type="entry name" value="TRICHOTHECENE 3-O-ACETYLTRANSFERASE"/>
    <property type="match status" value="1"/>
</dbReference>
<dbReference type="PANTHER" id="PTHR31896">
    <property type="entry name" value="FAMILY REGULATORY PROTEIN, PUTATIVE (AFU_ORTHOLOGUE AFUA_3G14730)-RELATED"/>
    <property type="match status" value="1"/>
</dbReference>
<evidence type="ECO:0000313" key="3">
    <source>
        <dbReference type="EMBL" id="OJJ35537.1"/>
    </source>
</evidence>
<evidence type="ECO:0000256" key="1">
    <source>
        <dbReference type="ARBA" id="ARBA00022679"/>
    </source>
</evidence>